<evidence type="ECO:0000256" key="1">
    <source>
        <dbReference type="SAM" id="SignalP"/>
    </source>
</evidence>
<feature type="chain" id="PRO_5020407644" description="Glycosyl hydrolase" evidence="1">
    <location>
        <begin position="25"/>
        <end position="731"/>
    </location>
</feature>
<accession>A0A4Q9R6H7</accession>
<dbReference type="OrthoDB" id="3222930at2"/>
<dbReference type="AlphaFoldDB" id="A0A4Q9R6H7"/>
<dbReference type="Proteomes" id="UP000293172">
    <property type="component" value="Unassembled WGS sequence"/>
</dbReference>
<dbReference type="RefSeq" id="WP_131197617.1">
    <property type="nucleotide sequence ID" value="NZ_QJUL01000007.1"/>
</dbReference>
<protein>
    <recommendedName>
        <fullName evidence="4">Glycosyl hydrolase</fullName>
    </recommendedName>
</protein>
<proteinExistence type="predicted"/>
<dbReference type="InterPro" id="IPR021459">
    <property type="entry name" value="GH101-related"/>
</dbReference>
<organism evidence="2 3">
    <name type="scientific">Phytopseudomonas dryadis</name>
    <dbReference type="NCBI Taxonomy" id="2487520"/>
    <lineage>
        <taxon>Bacteria</taxon>
        <taxon>Pseudomonadati</taxon>
        <taxon>Pseudomonadota</taxon>
        <taxon>Gammaproteobacteria</taxon>
        <taxon>Pseudomonadales</taxon>
        <taxon>Pseudomonadaceae</taxon>
        <taxon>Phytopseudomonas</taxon>
    </lineage>
</organism>
<evidence type="ECO:0008006" key="4">
    <source>
        <dbReference type="Google" id="ProtNLM"/>
    </source>
</evidence>
<dbReference type="Pfam" id="PF11308">
    <property type="entry name" value="Glyco_hydro_129"/>
    <property type="match status" value="1"/>
</dbReference>
<gene>
    <name evidence="2" type="ORF">DNK44_06885</name>
</gene>
<name>A0A4Q9R6H7_9GAMM</name>
<evidence type="ECO:0000313" key="2">
    <source>
        <dbReference type="EMBL" id="TBU95640.1"/>
    </source>
</evidence>
<evidence type="ECO:0000313" key="3">
    <source>
        <dbReference type="Proteomes" id="UP000293172"/>
    </source>
</evidence>
<dbReference type="EMBL" id="QJUL01000007">
    <property type="protein sequence ID" value="TBU95640.1"/>
    <property type="molecule type" value="Genomic_DNA"/>
</dbReference>
<reference evidence="2 3" key="1">
    <citation type="submission" date="2018-06" db="EMBL/GenBank/DDBJ databases">
        <title>Three novel Pseudomonas species isolated from symptomatic oak.</title>
        <authorList>
            <person name="Bueno-Gonzalez V."/>
            <person name="Brady C."/>
        </authorList>
    </citation>
    <scope>NUCLEOTIDE SEQUENCE [LARGE SCALE GENOMIC DNA]</scope>
    <source>
        <strain evidence="2 3">P6B</strain>
    </source>
</reference>
<keyword evidence="1" id="KW-0732">Signal</keyword>
<feature type="signal peptide" evidence="1">
    <location>
        <begin position="1"/>
        <end position="24"/>
    </location>
</feature>
<comment type="caution">
    <text evidence="2">The sequence shown here is derived from an EMBL/GenBank/DDBJ whole genome shotgun (WGS) entry which is preliminary data.</text>
</comment>
<sequence length="731" mass="82062">MAKPFACAVLLASLALFASYPASAVRLQQGDAQFDIDPATLQISTGDTVLNQPQTPQQVGELQQSPAQASWRWSERDMQIIARLEGRDLRLRFTSGRPQVLDWFTLPPQASTLLLPLGEGSRIPLDNRVWQEYLVKEQALVDTNWDLKLPLWSQEQEGKVYSWLLLTPFSNQVAFSINKTHLRMQSHHQFNRFNQRQPFEVLLHVGDTPLSGAIRYREYLQQSGQFSTLRDKIQIAPEGEKLIGATHIYLWGSMLLDQADVKDWAGLASYLQSPAGIGLWQRMGTEAQRTVKQLNGRAPESWQRQSIIEALNQALVAQAPLDSSPDQDTFLQAQQQQAVKVRQLAQQQLADYLALPESWGQGLSKPLIESLSQAGLPRLWLGTDNWTAEFLHPQAVASAKESGYLIASYDSYDTAIPRGINDSWLTAQLPSELRGKCAIVQADGSKKPGFGGEGYYLNPGCVLPYSKQRMEELIRLAGLNSLFLDVDGTGMVSDDYHADHPTGAAQMAEARNERLAWFSNTLKLPLGSEDGNAVTARHIMFAHGMETWGFGWGDKDMHQNKTSPYYLGTWWPNAQPATFFSPAKVKQPYLTVVFDPRYRLPLYQAVFHDAVISSHHWTYDNLKFTDVKTTRGLLSQLYNTPPLFNLSRSTLQTRLPEIMRADAAFRPLHQALWDKALTDFRWLDQAGWVQQTTFSDGSALTANFADQPFNGMAGHSLRAKLADGRILNTTE</sequence>